<sequence>MLNSPSDPGPAAASLPRLPTSSSAGPSVSSSGPAATPAPPGSATPSDKFVFESNHSTVAQLWKEWHQGIYGRKSIVAMICQGYKKSEVQRKLCSRRKLVMDEVARLAAMRVDPESDVVKAMDEYMSLHKLSMTKLQELIKKRAQDGEKLAFWLVKD</sequence>
<evidence type="ECO:0000313" key="1">
    <source>
        <dbReference type="EMBL" id="KAJ9111750.1"/>
    </source>
</evidence>
<comment type="caution">
    <text evidence="1">The sequence shown here is derived from an EMBL/GenBank/DDBJ whole genome shotgun (WGS) entry which is preliminary data.</text>
</comment>
<keyword evidence="2" id="KW-1185">Reference proteome</keyword>
<dbReference type="Proteomes" id="UP001243375">
    <property type="component" value="Unassembled WGS sequence"/>
</dbReference>
<protein>
    <submittedName>
        <fullName evidence="1">Uncharacterized protein</fullName>
    </submittedName>
</protein>
<dbReference type="EMBL" id="JASBWU010000028">
    <property type="protein sequence ID" value="KAJ9111750.1"/>
    <property type="molecule type" value="Genomic_DNA"/>
</dbReference>
<accession>A0ACC2WKN7</accession>
<reference evidence="1" key="1">
    <citation type="submission" date="2023-04" db="EMBL/GenBank/DDBJ databases">
        <title>Draft Genome sequencing of Naganishia species isolated from polar environments using Oxford Nanopore Technology.</title>
        <authorList>
            <person name="Leo P."/>
            <person name="Venkateswaran K."/>
        </authorList>
    </citation>
    <scope>NUCLEOTIDE SEQUENCE</scope>
    <source>
        <strain evidence="1">MNA-CCFEE 5425</strain>
    </source>
</reference>
<name>A0ACC2WKN7_9TREE</name>
<organism evidence="1 2">
    <name type="scientific">Naganishia vaughanmartiniae</name>
    <dbReference type="NCBI Taxonomy" id="1424756"/>
    <lineage>
        <taxon>Eukaryota</taxon>
        <taxon>Fungi</taxon>
        <taxon>Dikarya</taxon>
        <taxon>Basidiomycota</taxon>
        <taxon>Agaricomycotina</taxon>
        <taxon>Tremellomycetes</taxon>
        <taxon>Filobasidiales</taxon>
        <taxon>Filobasidiaceae</taxon>
        <taxon>Naganishia</taxon>
    </lineage>
</organism>
<proteinExistence type="predicted"/>
<gene>
    <name evidence="1" type="ORF">QFC22_006409</name>
</gene>
<evidence type="ECO:0000313" key="2">
    <source>
        <dbReference type="Proteomes" id="UP001243375"/>
    </source>
</evidence>